<dbReference type="RefSeq" id="WP_322521679.1">
    <property type="nucleotide sequence ID" value="NZ_CP140153.1"/>
</dbReference>
<dbReference type="EMBL" id="CP140153">
    <property type="protein sequence ID" value="WQH16690.1"/>
    <property type="molecule type" value="Genomic_DNA"/>
</dbReference>
<organism evidence="1 2">
    <name type="scientific">Guyparkeria halophila</name>
    <dbReference type="NCBI Taxonomy" id="47960"/>
    <lineage>
        <taxon>Bacteria</taxon>
        <taxon>Pseudomonadati</taxon>
        <taxon>Pseudomonadota</taxon>
        <taxon>Gammaproteobacteria</taxon>
        <taxon>Chromatiales</taxon>
        <taxon>Thioalkalibacteraceae</taxon>
        <taxon>Guyparkeria</taxon>
    </lineage>
</organism>
<evidence type="ECO:0000313" key="1">
    <source>
        <dbReference type="EMBL" id="WQH16690.1"/>
    </source>
</evidence>
<name>A0ABZ0YWY7_9GAMM</name>
<sequence>MSEAKGLNPAILDIAALSAAIASRCPSKTAEMVERLSKRDIPDHQIHEVVTTARAVATESWERASGMVDAVLAGEPLESCLSRASADATSCCNTADENCCGNAEKKTSCC</sequence>
<dbReference type="Proteomes" id="UP001327459">
    <property type="component" value="Chromosome"/>
</dbReference>
<protein>
    <submittedName>
        <fullName evidence="1">Uncharacterized protein</fullName>
    </submittedName>
</protein>
<proteinExistence type="predicted"/>
<evidence type="ECO:0000313" key="2">
    <source>
        <dbReference type="Proteomes" id="UP001327459"/>
    </source>
</evidence>
<reference evidence="1 2" key="1">
    <citation type="submission" date="2023-11" db="EMBL/GenBank/DDBJ databases">
        <title>MicrobeMod: A computational toolkit for identifying prokaryotic methylation and restriction-modification with nanopore sequencing.</title>
        <authorList>
            <person name="Crits-Christoph A."/>
            <person name="Kang S.C."/>
            <person name="Lee H."/>
            <person name="Ostrov N."/>
        </authorList>
    </citation>
    <scope>NUCLEOTIDE SEQUENCE [LARGE SCALE GENOMIC DNA]</scope>
    <source>
        <strain evidence="1 2">ATCC 49870</strain>
    </source>
</reference>
<accession>A0ABZ0YWY7</accession>
<keyword evidence="2" id="KW-1185">Reference proteome</keyword>
<gene>
    <name evidence="1" type="ORF">SR882_01965</name>
</gene>